<gene>
    <name evidence="1" type="ORF">TM49_07990</name>
</gene>
<dbReference type="AlphaFoldDB" id="A0A0D5LN31"/>
<accession>A0A0D5LN31</accession>
<evidence type="ECO:0000313" key="2">
    <source>
        <dbReference type="Proteomes" id="UP000032611"/>
    </source>
</evidence>
<dbReference type="HOGENOM" id="CLU_2771003_0_0_5"/>
<protein>
    <submittedName>
        <fullName evidence="1">Uncharacterized protein</fullName>
    </submittedName>
</protein>
<name>A0A0D5LN31_MAREN</name>
<dbReference type="KEGG" id="mey:TM49_07990"/>
<reference evidence="1 2" key="1">
    <citation type="journal article" date="2015" name="Genome Announc.">
        <title>Complete genome sequence of Martelella endophytica YC6887, which has antifungal activity associated with a halophyte.</title>
        <authorList>
            <person name="Khan A."/>
            <person name="Khan H."/>
            <person name="Chung E.J."/>
            <person name="Hossain M.T."/>
            <person name="Chung Y.R."/>
        </authorList>
    </citation>
    <scope>NUCLEOTIDE SEQUENCE [LARGE SCALE GENOMIC DNA]</scope>
    <source>
        <strain evidence="1">YC6887</strain>
    </source>
</reference>
<sequence>MIGHELLSARHRFRESLAGGVPLFVIGVEGISERYRTAMRPLDLQAPTMPGNTAPAGLYRFALALQGGL</sequence>
<dbReference type="EMBL" id="CP010803">
    <property type="protein sequence ID" value="AJY45629.1"/>
    <property type="molecule type" value="Genomic_DNA"/>
</dbReference>
<evidence type="ECO:0000313" key="1">
    <source>
        <dbReference type="EMBL" id="AJY45629.1"/>
    </source>
</evidence>
<keyword evidence="2" id="KW-1185">Reference proteome</keyword>
<dbReference type="PATRIC" id="fig|1486262.3.peg.1650"/>
<proteinExistence type="predicted"/>
<organism evidence="1 2">
    <name type="scientific">Martelella endophytica</name>
    <dbReference type="NCBI Taxonomy" id="1486262"/>
    <lineage>
        <taxon>Bacteria</taxon>
        <taxon>Pseudomonadati</taxon>
        <taxon>Pseudomonadota</taxon>
        <taxon>Alphaproteobacteria</taxon>
        <taxon>Hyphomicrobiales</taxon>
        <taxon>Aurantimonadaceae</taxon>
        <taxon>Martelella</taxon>
    </lineage>
</organism>
<dbReference type="Proteomes" id="UP000032611">
    <property type="component" value="Chromosome"/>
</dbReference>